<dbReference type="Pfam" id="PF03976">
    <property type="entry name" value="PPK2"/>
    <property type="match status" value="2"/>
</dbReference>
<dbReference type="InterPro" id="IPR022488">
    <property type="entry name" value="PPK2-related"/>
</dbReference>
<protein>
    <submittedName>
        <fullName evidence="3">Polyphosphate:AMP phosphotransferase</fullName>
    </submittedName>
</protein>
<dbReference type="SUPFAM" id="SSF52540">
    <property type="entry name" value="P-loop containing nucleoside triphosphate hydrolases"/>
    <property type="match status" value="2"/>
</dbReference>
<evidence type="ECO:0000259" key="2">
    <source>
        <dbReference type="Pfam" id="PF03976"/>
    </source>
</evidence>
<comment type="caution">
    <text evidence="3">The sequence shown here is derived from an EMBL/GenBank/DDBJ whole genome shotgun (WGS) entry which is preliminary data.</text>
</comment>
<dbReference type="InterPro" id="IPR027417">
    <property type="entry name" value="P-loop_NTPase"/>
</dbReference>
<evidence type="ECO:0000256" key="1">
    <source>
        <dbReference type="SAM" id="MobiDB-lite"/>
    </source>
</evidence>
<dbReference type="EMBL" id="DXHV01000083">
    <property type="protein sequence ID" value="HIW01588.1"/>
    <property type="molecule type" value="Genomic_DNA"/>
</dbReference>
<dbReference type="AlphaFoldDB" id="A0A9D1PZU4"/>
<dbReference type="PANTHER" id="PTHR34383:SF3">
    <property type="entry name" value="POLYPHOSPHATE:AMP PHOSPHOTRANSFERASE"/>
    <property type="match status" value="1"/>
</dbReference>
<feature type="region of interest" description="Disordered" evidence="1">
    <location>
        <begin position="264"/>
        <end position="309"/>
    </location>
</feature>
<dbReference type="Proteomes" id="UP000886752">
    <property type="component" value="Unassembled WGS sequence"/>
</dbReference>
<sequence length="569" mass="65727">MFDTVVLGRSCPKKEYETYAPHMRMKLFQAQRICRDRKIPLLIIISGVDGSGRGAVMNLLSEWMDGKFLHNFVFWQPTDDERERPLEWRFWRCLPGKGETSVFFDGWYGSTMRQHCCGELDAKEFLSRMYEFKGLEESLALSGMAIVKIWLHLDRKTHDKRLKNRLEHKTLRHFTPYDKKTSGNYDALVAAASQGITLTDRNYAPWTIIDAADANFRNLAVAKAIVDTVNRVLPIQKAREAGLKIAAKAEEKLEQASLSFASPEAHQVGEAADATAVQDQKDPKKGKDQKDGFDNAHAADTAYVPTQTGTGMQPIERRGFLATVPLTTLEAIDLSPTIAQDEYKKELKKLQEELQDLTYQAYKNHISSTLIFEGMDAAGKGGTIRRLLAGVDARISRVIPISSPSDEELAHHYLWRFWRHIPRSGFVTIYDRSWYGRVLVERVEELTPRRDWSRAYEEINHFEHQLTKNNNILLKFWLHISSEEELRRFKERENTPWKRYKITPEDWRNREKWDQYLVAADEMFLRTSTAYAPWHILSAEDKKYARVTALKIWRDALVRALEAAKAGEK</sequence>
<feature type="domain" description="Polyphosphate kinase-2-related" evidence="2">
    <location>
        <begin position="13"/>
        <end position="231"/>
    </location>
</feature>
<name>A0A9D1PZU4_9BACT</name>
<evidence type="ECO:0000313" key="3">
    <source>
        <dbReference type="EMBL" id="HIW01588.1"/>
    </source>
</evidence>
<gene>
    <name evidence="3" type="ORF">H9894_10455</name>
</gene>
<reference evidence="3" key="2">
    <citation type="submission" date="2021-04" db="EMBL/GenBank/DDBJ databases">
        <authorList>
            <person name="Gilroy R."/>
        </authorList>
    </citation>
    <scope>NUCLEOTIDE SEQUENCE</scope>
    <source>
        <strain evidence="3">ChiHecec2B26-446</strain>
    </source>
</reference>
<reference evidence="3" key="1">
    <citation type="journal article" date="2021" name="PeerJ">
        <title>Extensive microbial diversity within the chicken gut microbiome revealed by metagenomics and culture.</title>
        <authorList>
            <person name="Gilroy R."/>
            <person name="Ravi A."/>
            <person name="Getino M."/>
            <person name="Pursley I."/>
            <person name="Horton D.L."/>
            <person name="Alikhan N.F."/>
            <person name="Baker D."/>
            <person name="Gharbi K."/>
            <person name="Hall N."/>
            <person name="Watson M."/>
            <person name="Adriaenssens E.M."/>
            <person name="Foster-Nyarko E."/>
            <person name="Jarju S."/>
            <person name="Secka A."/>
            <person name="Antonio M."/>
            <person name="Oren A."/>
            <person name="Chaudhuri R.R."/>
            <person name="La Ragione R."/>
            <person name="Hildebrand F."/>
            <person name="Pallen M.J."/>
        </authorList>
    </citation>
    <scope>NUCLEOTIDE SEQUENCE</scope>
    <source>
        <strain evidence="3">ChiHecec2B26-446</strain>
    </source>
</reference>
<feature type="compositionally biased region" description="Basic and acidic residues" evidence="1">
    <location>
        <begin position="279"/>
        <end position="294"/>
    </location>
</feature>
<dbReference type="PANTHER" id="PTHR34383">
    <property type="entry name" value="POLYPHOSPHATE:AMP PHOSPHOTRANSFERASE-RELATED"/>
    <property type="match status" value="1"/>
</dbReference>
<proteinExistence type="predicted"/>
<feature type="domain" description="Polyphosphate kinase-2-related" evidence="2">
    <location>
        <begin position="339"/>
        <end position="558"/>
    </location>
</feature>
<accession>A0A9D1PZU4</accession>
<organism evidence="3 4">
    <name type="scientific">Candidatus Desulfovibrio intestinipullorum</name>
    <dbReference type="NCBI Taxonomy" id="2838536"/>
    <lineage>
        <taxon>Bacteria</taxon>
        <taxon>Pseudomonadati</taxon>
        <taxon>Thermodesulfobacteriota</taxon>
        <taxon>Desulfovibrionia</taxon>
        <taxon>Desulfovibrionales</taxon>
        <taxon>Desulfovibrionaceae</taxon>
        <taxon>Desulfovibrio</taxon>
    </lineage>
</organism>
<dbReference type="Gene3D" id="3.40.50.300">
    <property type="entry name" value="P-loop containing nucleotide triphosphate hydrolases"/>
    <property type="match status" value="2"/>
</dbReference>
<evidence type="ECO:0000313" key="4">
    <source>
        <dbReference type="Proteomes" id="UP000886752"/>
    </source>
</evidence>